<evidence type="ECO:0000256" key="1">
    <source>
        <dbReference type="SAM" id="MobiDB-lite"/>
    </source>
</evidence>
<sequence length="88" mass="10153">MDTSQHLNSSKNEPTDSMITAAKNDYAYRLYMHTQQQLLRAKSKQQSNHQKHRKKDKNSVNKTDVEDIDNIKKNNGGSFSSPAFNNQR</sequence>
<feature type="region of interest" description="Disordered" evidence="1">
    <location>
        <begin position="1"/>
        <end position="20"/>
    </location>
</feature>
<feature type="compositionally biased region" description="Basic and acidic residues" evidence="1">
    <location>
        <begin position="57"/>
        <end position="72"/>
    </location>
</feature>
<accession>A0A9N9FTR7</accession>
<name>A0A9N9FTR7_9GLOM</name>
<feature type="compositionally biased region" description="Polar residues" evidence="1">
    <location>
        <begin position="73"/>
        <end position="88"/>
    </location>
</feature>
<dbReference type="Proteomes" id="UP000789396">
    <property type="component" value="Unassembled WGS sequence"/>
</dbReference>
<dbReference type="AlphaFoldDB" id="A0A9N9FTR7"/>
<evidence type="ECO:0000313" key="2">
    <source>
        <dbReference type="EMBL" id="CAG8561581.1"/>
    </source>
</evidence>
<keyword evidence="3" id="KW-1185">Reference proteome</keyword>
<organism evidence="2 3">
    <name type="scientific">Racocetra fulgida</name>
    <dbReference type="NCBI Taxonomy" id="60492"/>
    <lineage>
        <taxon>Eukaryota</taxon>
        <taxon>Fungi</taxon>
        <taxon>Fungi incertae sedis</taxon>
        <taxon>Mucoromycota</taxon>
        <taxon>Glomeromycotina</taxon>
        <taxon>Glomeromycetes</taxon>
        <taxon>Diversisporales</taxon>
        <taxon>Gigasporaceae</taxon>
        <taxon>Racocetra</taxon>
    </lineage>
</organism>
<reference evidence="2" key="1">
    <citation type="submission" date="2021-06" db="EMBL/GenBank/DDBJ databases">
        <authorList>
            <person name="Kallberg Y."/>
            <person name="Tangrot J."/>
            <person name="Rosling A."/>
        </authorList>
    </citation>
    <scope>NUCLEOTIDE SEQUENCE</scope>
    <source>
        <strain evidence="2">IN212</strain>
    </source>
</reference>
<dbReference type="EMBL" id="CAJVPZ010005480">
    <property type="protein sequence ID" value="CAG8561581.1"/>
    <property type="molecule type" value="Genomic_DNA"/>
</dbReference>
<protein>
    <submittedName>
        <fullName evidence="2">1474_t:CDS:1</fullName>
    </submittedName>
</protein>
<comment type="caution">
    <text evidence="2">The sequence shown here is derived from an EMBL/GenBank/DDBJ whole genome shotgun (WGS) entry which is preliminary data.</text>
</comment>
<gene>
    <name evidence="2" type="ORF">RFULGI_LOCUS5083</name>
</gene>
<feature type="region of interest" description="Disordered" evidence="1">
    <location>
        <begin position="37"/>
        <end position="88"/>
    </location>
</feature>
<evidence type="ECO:0000313" key="3">
    <source>
        <dbReference type="Proteomes" id="UP000789396"/>
    </source>
</evidence>
<feature type="compositionally biased region" description="Polar residues" evidence="1">
    <location>
        <begin position="1"/>
        <end position="18"/>
    </location>
</feature>
<feature type="compositionally biased region" description="Polar residues" evidence="1">
    <location>
        <begin position="37"/>
        <end position="48"/>
    </location>
</feature>
<proteinExistence type="predicted"/>
<dbReference type="OrthoDB" id="2412870at2759"/>